<dbReference type="InterPro" id="IPR050683">
    <property type="entry name" value="Bact_Polysacc_Export_ATP-bd"/>
</dbReference>
<keyword evidence="3" id="KW-0547">Nucleotide-binding</keyword>
<dbReference type="PANTHER" id="PTHR46743">
    <property type="entry name" value="TEICHOIC ACIDS EXPORT ATP-BINDING PROTEIN TAGH"/>
    <property type="match status" value="1"/>
</dbReference>
<dbReference type="GO" id="GO:0016020">
    <property type="term" value="C:membrane"/>
    <property type="evidence" value="ECO:0007669"/>
    <property type="project" value="InterPro"/>
</dbReference>
<evidence type="ECO:0000256" key="2">
    <source>
        <dbReference type="ARBA" id="ARBA00022448"/>
    </source>
</evidence>
<sequence length="388" mass="43978">MGSSPPALRVSDLSKVYRLYHQPIDRLKELLFQQQRHTDFVALQGVSFELPHGRTLGVVGDNGAGKSTLLQLIAGTLTPTGGIVECDGSVLGLLELGVGFHAEFTGRQNIFLYGDVLGLSRRLLQARFDEIVAFAELEAFIDRPLKTYSTGMRMRLAFSLIASLDPDLLIVDEALSVGDVYFQKKCIDRMMEFKNRGRAILFCSHSLYQVSMFCDETLWLREGRIHLYGETDRVIPAYEAWQAQRSAQRQDTEMEMHSNLPARIVSLELLNELPCQRGADLRFRLRLESTRDDLPFHVTLSIKMDDGRGVYVTGTHLSGKPPLRGQHREILITYPQIPLLGGLYSAHARIFDDQGLMVYHEKVLPNLEVRKDSHELGICYLENRWEIS</sequence>
<dbReference type="OrthoDB" id="9778870at2"/>
<reference evidence="6 7" key="1">
    <citation type="journal article" date="2014" name="ISME J.">
        <title>Candidatus Competibacter-lineage genomes retrieved from metagenomes reveal functional metabolic diversity.</title>
        <authorList>
            <person name="McIlroy S.J."/>
            <person name="Albertsen M."/>
            <person name="Andresen E.K."/>
            <person name="Saunders A.M."/>
            <person name="Kristiansen R."/>
            <person name="Stokholm-Bjerregaard M."/>
            <person name="Nielsen K.L."/>
            <person name="Nielsen P.H."/>
        </authorList>
    </citation>
    <scope>NUCLEOTIDE SEQUENCE [LARGE SCALE GENOMIC DNA]</scope>
    <source>
        <strain evidence="6 7">Run_B_J11</strain>
    </source>
</reference>
<keyword evidence="4" id="KW-0067">ATP-binding</keyword>
<protein>
    <submittedName>
        <fullName evidence="6">Teichoic-acid-transporting ATPase</fullName>
        <ecNumber evidence="6">3.6.3.40</ecNumber>
    </submittedName>
</protein>
<dbReference type="CDD" id="cd10147">
    <property type="entry name" value="Wzt_C-like"/>
    <property type="match status" value="1"/>
</dbReference>
<comment type="similarity">
    <text evidence="1">Belongs to the ABC transporter superfamily.</text>
</comment>
<dbReference type="AlphaFoldDB" id="A0A7U7J2W6"/>
<comment type="caution">
    <text evidence="6">The sequence shown here is derived from an EMBL/GenBank/DDBJ whole genome shotgun (WGS) entry which is preliminary data.</text>
</comment>
<evidence type="ECO:0000256" key="1">
    <source>
        <dbReference type="ARBA" id="ARBA00005417"/>
    </source>
</evidence>
<dbReference type="PANTHER" id="PTHR46743:SF2">
    <property type="entry name" value="TEICHOIC ACIDS EXPORT ATP-BINDING PROTEIN TAGH"/>
    <property type="match status" value="1"/>
</dbReference>
<gene>
    <name evidence="6" type="ORF">BN874_140010</name>
</gene>
<dbReference type="InterPro" id="IPR003593">
    <property type="entry name" value="AAA+_ATPase"/>
</dbReference>
<dbReference type="GO" id="GO:0140359">
    <property type="term" value="F:ABC-type transporter activity"/>
    <property type="evidence" value="ECO:0007669"/>
    <property type="project" value="InterPro"/>
</dbReference>
<evidence type="ECO:0000259" key="5">
    <source>
        <dbReference type="PROSITE" id="PS50893"/>
    </source>
</evidence>
<dbReference type="EC" id="3.6.3.40" evidence="6"/>
<dbReference type="InterPro" id="IPR015860">
    <property type="entry name" value="ABC_transpr_TagH-like"/>
</dbReference>
<dbReference type="Proteomes" id="UP000019184">
    <property type="component" value="Unassembled WGS sequence"/>
</dbReference>
<dbReference type="InterPro" id="IPR027417">
    <property type="entry name" value="P-loop_NTPase"/>
</dbReference>
<accession>A0A7U7J2W6</accession>
<keyword evidence="6" id="KW-0378">Hydrolase</keyword>
<dbReference type="PROSITE" id="PS50893">
    <property type="entry name" value="ABC_TRANSPORTER_2"/>
    <property type="match status" value="1"/>
</dbReference>
<keyword evidence="2" id="KW-0813">Transport</keyword>
<dbReference type="GO" id="GO:0016887">
    <property type="term" value="F:ATP hydrolysis activity"/>
    <property type="evidence" value="ECO:0007669"/>
    <property type="project" value="InterPro"/>
</dbReference>
<dbReference type="EMBL" id="CBTK010000046">
    <property type="protein sequence ID" value="CDH43917.1"/>
    <property type="molecule type" value="Genomic_DNA"/>
</dbReference>
<dbReference type="SUPFAM" id="SSF52540">
    <property type="entry name" value="P-loop containing nucleoside triphosphate hydrolases"/>
    <property type="match status" value="1"/>
</dbReference>
<dbReference type="InterPro" id="IPR029439">
    <property type="entry name" value="Wzt_C"/>
</dbReference>
<dbReference type="InterPro" id="IPR003439">
    <property type="entry name" value="ABC_transporter-like_ATP-bd"/>
</dbReference>
<evidence type="ECO:0000313" key="7">
    <source>
        <dbReference type="Proteomes" id="UP000019184"/>
    </source>
</evidence>
<dbReference type="CDD" id="cd03220">
    <property type="entry name" value="ABC_KpsT_Wzt"/>
    <property type="match status" value="1"/>
</dbReference>
<organism evidence="6 7">
    <name type="scientific">Candidatus Contendobacter odensis Run_B_J11</name>
    <dbReference type="NCBI Taxonomy" id="1400861"/>
    <lineage>
        <taxon>Bacteria</taxon>
        <taxon>Pseudomonadati</taxon>
        <taxon>Pseudomonadota</taxon>
        <taxon>Gammaproteobacteria</taxon>
        <taxon>Candidatus Competibacteraceae</taxon>
        <taxon>Candidatus Contendibacter</taxon>
    </lineage>
</organism>
<dbReference type="Pfam" id="PF00005">
    <property type="entry name" value="ABC_tran"/>
    <property type="match status" value="1"/>
</dbReference>
<dbReference type="RefSeq" id="WP_034431006.1">
    <property type="nucleotide sequence ID" value="NZ_CBTK010000046.1"/>
</dbReference>
<feature type="domain" description="ABC transporter" evidence="5">
    <location>
        <begin position="8"/>
        <end position="247"/>
    </location>
</feature>
<name>A0A7U7J2W6_9GAMM</name>
<dbReference type="Gene3D" id="3.40.50.300">
    <property type="entry name" value="P-loop containing nucleotide triphosphate hydrolases"/>
    <property type="match status" value="1"/>
</dbReference>
<dbReference type="SMART" id="SM00382">
    <property type="entry name" value="AAA"/>
    <property type="match status" value="1"/>
</dbReference>
<evidence type="ECO:0000256" key="3">
    <source>
        <dbReference type="ARBA" id="ARBA00022741"/>
    </source>
</evidence>
<proteinExistence type="inferred from homology"/>
<dbReference type="GO" id="GO:0005524">
    <property type="term" value="F:ATP binding"/>
    <property type="evidence" value="ECO:0007669"/>
    <property type="project" value="UniProtKB-KW"/>
</dbReference>
<dbReference type="Gene3D" id="2.70.50.60">
    <property type="entry name" value="abc- transporter (atp binding component) like domain"/>
    <property type="match status" value="1"/>
</dbReference>
<keyword evidence="7" id="KW-1185">Reference proteome</keyword>
<evidence type="ECO:0000313" key="6">
    <source>
        <dbReference type="EMBL" id="CDH43917.1"/>
    </source>
</evidence>
<evidence type="ECO:0000256" key="4">
    <source>
        <dbReference type="ARBA" id="ARBA00022840"/>
    </source>
</evidence>